<keyword evidence="5 8" id="KW-0812">Transmembrane</keyword>
<evidence type="ECO:0000256" key="8">
    <source>
        <dbReference type="SAM" id="Phobius"/>
    </source>
</evidence>
<dbReference type="GO" id="GO:0016763">
    <property type="term" value="F:pentosyltransferase activity"/>
    <property type="evidence" value="ECO:0007669"/>
    <property type="project" value="TreeGrafter"/>
</dbReference>
<keyword evidence="2" id="KW-1003">Cell membrane</keyword>
<dbReference type="STRING" id="1122133.SAMN02745157_1829"/>
<feature type="transmembrane region" description="Helical" evidence="8">
    <location>
        <begin position="139"/>
        <end position="160"/>
    </location>
</feature>
<organism evidence="10 11">
    <name type="scientific">Kaistia soli DSM 19436</name>
    <dbReference type="NCBI Taxonomy" id="1122133"/>
    <lineage>
        <taxon>Bacteria</taxon>
        <taxon>Pseudomonadati</taxon>
        <taxon>Pseudomonadota</taxon>
        <taxon>Alphaproteobacteria</taxon>
        <taxon>Hyphomicrobiales</taxon>
        <taxon>Kaistiaceae</taxon>
        <taxon>Kaistia</taxon>
    </lineage>
</organism>
<feature type="transmembrane region" description="Helical" evidence="8">
    <location>
        <begin position="297"/>
        <end position="317"/>
    </location>
</feature>
<evidence type="ECO:0000259" key="9">
    <source>
        <dbReference type="Pfam" id="PF13231"/>
    </source>
</evidence>
<keyword evidence="6 8" id="KW-1133">Transmembrane helix</keyword>
<dbReference type="GO" id="GO:0009103">
    <property type="term" value="P:lipopolysaccharide biosynthetic process"/>
    <property type="evidence" value="ECO:0007669"/>
    <property type="project" value="UniProtKB-ARBA"/>
</dbReference>
<sequence>MTTATASVLFLIFRPTTFFGYIVPILFGGLSVFVSYFMARRIAGEWFALLATLLIATSPYMIGYSRTFNFAMAATLCTTAALLCLVSSQQMRSRRWAIALGFCVGLMVIARTVTIAFYPAIMLAVLWCVFSRKDGVGRAFFNAVIAGIVAVITAASWLAFTWREVFDYLTSFGYGDKAASYGPTAFWDSVRTTLQYSAAYFQLFQTLLILSGVLALIIATLVSALSVGWRKTASDIRSSPIAPISIFAAASMMALMSSANKGTGFSAPLAPALIIIAVYGFRALIPVASVRKAGAAALSLASLVAAFPLVSMASPYYRNSVIELPVVGWIPAFSSRVPIHWYLKESGLGDPDNATIVSKEISQQWYELGRSLYDRIKNKTKPDKVIKDGFRTYPLNANTLTMFNLLDAADLLPIDNAPPFPGTVADYDAWIRSSPSCVLLSADGTDGDIRPSVDPAALEQAARNAGFSVFDSVYMPNGREIKLWSRPCS</sequence>
<comment type="subcellular location">
    <subcellularLocation>
        <location evidence="1">Cell membrane</location>
        <topology evidence="1">Multi-pass membrane protein</topology>
    </subcellularLocation>
</comment>
<feature type="domain" description="Glycosyltransferase RgtA/B/C/D-like" evidence="9">
    <location>
        <begin position="5"/>
        <end position="157"/>
    </location>
</feature>
<name>A0A1M4ZIM4_9HYPH</name>
<evidence type="ECO:0000256" key="5">
    <source>
        <dbReference type="ARBA" id="ARBA00022692"/>
    </source>
</evidence>
<feature type="transmembrane region" description="Helical" evidence="8">
    <location>
        <begin position="116"/>
        <end position="132"/>
    </location>
</feature>
<evidence type="ECO:0000256" key="2">
    <source>
        <dbReference type="ARBA" id="ARBA00022475"/>
    </source>
</evidence>
<protein>
    <submittedName>
        <fullName evidence="10">Dolichyl-phosphate-mannose-protein mannosyltransferase</fullName>
    </submittedName>
</protein>
<evidence type="ECO:0000313" key="11">
    <source>
        <dbReference type="Proteomes" id="UP000184485"/>
    </source>
</evidence>
<reference evidence="10 11" key="1">
    <citation type="submission" date="2016-11" db="EMBL/GenBank/DDBJ databases">
        <authorList>
            <person name="Jaros S."/>
            <person name="Januszkiewicz K."/>
            <person name="Wedrychowicz H."/>
        </authorList>
    </citation>
    <scope>NUCLEOTIDE SEQUENCE [LARGE SCALE GENOMIC DNA]</scope>
    <source>
        <strain evidence="10 11">DSM 19436</strain>
    </source>
</reference>
<accession>A0A1M4ZIM4</accession>
<feature type="transmembrane region" description="Helical" evidence="8">
    <location>
        <begin position="241"/>
        <end position="259"/>
    </location>
</feature>
<feature type="transmembrane region" description="Helical" evidence="8">
    <location>
        <begin position="203"/>
        <end position="229"/>
    </location>
</feature>
<dbReference type="InterPro" id="IPR038731">
    <property type="entry name" value="RgtA/B/C-like"/>
</dbReference>
<proteinExistence type="predicted"/>
<dbReference type="InterPro" id="IPR050297">
    <property type="entry name" value="LipidA_mod_glycosyltrf_83"/>
</dbReference>
<dbReference type="PANTHER" id="PTHR33908:SF11">
    <property type="entry name" value="MEMBRANE PROTEIN"/>
    <property type="match status" value="1"/>
</dbReference>
<evidence type="ECO:0000256" key="1">
    <source>
        <dbReference type="ARBA" id="ARBA00004651"/>
    </source>
</evidence>
<dbReference type="GO" id="GO:0005886">
    <property type="term" value="C:plasma membrane"/>
    <property type="evidence" value="ECO:0007669"/>
    <property type="project" value="UniProtKB-SubCell"/>
</dbReference>
<keyword evidence="11" id="KW-1185">Reference proteome</keyword>
<dbReference type="Pfam" id="PF13231">
    <property type="entry name" value="PMT_2"/>
    <property type="match status" value="1"/>
</dbReference>
<dbReference type="AlphaFoldDB" id="A0A1M4ZIM4"/>
<feature type="transmembrane region" description="Helical" evidence="8">
    <location>
        <begin position="265"/>
        <end position="285"/>
    </location>
</feature>
<dbReference type="PANTHER" id="PTHR33908">
    <property type="entry name" value="MANNOSYLTRANSFERASE YKCB-RELATED"/>
    <property type="match status" value="1"/>
</dbReference>
<dbReference type="Proteomes" id="UP000184485">
    <property type="component" value="Unassembled WGS sequence"/>
</dbReference>
<evidence type="ECO:0000256" key="3">
    <source>
        <dbReference type="ARBA" id="ARBA00022676"/>
    </source>
</evidence>
<dbReference type="EMBL" id="FQUP01000001">
    <property type="protein sequence ID" value="SHF17884.1"/>
    <property type="molecule type" value="Genomic_DNA"/>
</dbReference>
<evidence type="ECO:0000256" key="4">
    <source>
        <dbReference type="ARBA" id="ARBA00022679"/>
    </source>
</evidence>
<keyword evidence="3 10" id="KW-0328">Glycosyltransferase</keyword>
<keyword evidence="4 10" id="KW-0808">Transferase</keyword>
<evidence type="ECO:0000256" key="6">
    <source>
        <dbReference type="ARBA" id="ARBA00022989"/>
    </source>
</evidence>
<feature type="transmembrane region" description="Helical" evidence="8">
    <location>
        <begin position="46"/>
        <end position="62"/>
    </location>
</feature>
<evidence type="ECO:0000313" key="10">
    <source>
        <dbReference type="EMBL" id="SHF17884.1"/>
    </source>
</evidence>
<keyword evidence="7 8" id="KW-0472">Membrane</keyword>
<evidence type="ECO:0000256" key="7">
    <source>
        <dbReference type="ARBA" id="ARBA00023136"/>
    </source>
</evidence>
<gene>
    <name evidence="10" type="ORF">SAMN02745157_1829</name>
</gene>
<feature type="transmembrane region" description="Helical" evidence="8">
    <location>
        <begin position="18"/>
        <end position="39"/>
    </location>
</feature>